<evidence type="ECO:0000313" key="2">
    <source>
        <dbReference type="Proteomes" id="UP000595064"/>
    </source>
</evidence>
<proteinExistence type="predicted"/>
<reference evidence="1 2" key="1">
    <citation type="submission" date="2020-12" db="EMBL/GenBank/DDBJ databases">
        <title>FDA dAtabase for Regulatory Grade micrObial Sequences (FDA-ARGOS): Supporting development and validation of Infectious Disease Dx tests.</title>
        <authorList>
            <person name="Sproer C."/>
            <person name="Gronow S."/>
            <person name="Severitt S."/>
            <person name="Schroder I."/>
            <person name="Tallon L."/>
            <person name="Sadzewicz L."/>
            <person name="Zhao X."/>
            <person name="Boylan J."/>
            <person name="Ott S."/>
            <person name="Bowen H."/>
            <person name="Vavikolanu K."/>
            <person name="Mehta A."/>
            <person name="Aluvathingal J."/>
            <person name="Nadendla S."/>
            <person name="Lowell S."/>
            <person name="Myers T."/>
            <person name="Yan Y."/>
            <person name="Sichtig H."/>
        </authorList>
    </citation>
    <scope>NUCLEOTIDE SEQUENCE [LARGE SCALE GENOMIC DNA]</scope>
    <source>
        <strain evidence="1 2">FDAARGOS_890</strain>
    </source>
</reference>
<dbReference type="AlphaFoldDB" id="A0A7T2YXF2"/>
<name>A0A7T2YXF2_9BURK</name>
<protein>
    <submittedName>
        <fullName evidence="1">Uncharacterized protein</fullName>
    </submittedName>
</protein>
<organism evidence="1 2">
    <name type="scientific">Delftia lacustris</name>
    <dbReference type="NCBI Taxonomy" id="558537"/>
    <lineage>
        <taxon>Bacteria</taxon>
        <taxon>Pseudomonadati</taxon>
        <taxon>Pseudomonadota</taxon>
        <taxon>Betaproteobacteria</taxon>
        <taxon>Burkholderiales</taxon>
        <taxon>Comamonadaceae</taxon>
        <taxon>Delftia</taxon>
    </lineage>
</organism>
<dbReference type="RefSeq" id="WP_016454429.1">
    <property type="nucleotide sequence ID" value="NZ_CP065748.1"/>
</dbReference>
<dbReference type="KEGG" id="dla:I6G47_10980"/>
<evidence type="ECO:0000313" key="1">
    <source>
        <dbReference type="EMBL" id="QPS83549.1"/>
    </source>
</evidence>
<accession>A0A7T2YXF2</accession>
<dbReference type="Proteomes" id="UP000595064">
    <property type="component" value="Chromosome"/>
</dbReference>
<keyword evidence="2" id="KW-1185">Reference proteome</keyword>
<dbReference type="EMBL" id="CP065748">
    <property type="protein sequence ID" value="QPS83549.1"/>
    <property type="molecule type" value="Genomic_DNA"/>
</dbReference>
<gene>
    <name evidence="1" type="ORF">I6G47_10980</name>
</gene>
<sequence>MGYTTRFSGALALSRALTMQEAKTLLQFNEDPDLIQGQRPSSYLQWVPSEDLQYIVWDEGEKFYSYDEWMTWLLRHLDSIGVKANGYLYWVGEDRSDTGEIAVIDSQMTVTPNKKAAIQRKPLTLSKLGEMALEQITS</sequence>